<dbReference type="Pfam" id="PF13155">
    <property type="entry name" value="Toprim_2"/>
    <property type="match status" value="1"/>
</dbReference>
<reference evidence="2 3" key="1">
    <citation type="submission" date="2008-03" db="EMBL/GenBank/DDBJ databases">
        <title>Complete sequence of plasmid1 of Beijerinckia indica subsp. indica ATCC 9039.</title>
        <authorList>
            <consortium name="US DOE Joint Genome Institute"/>
            <person name="Copeland A."/>
            <person name="Lucas S."/>
            <person name="Lapidus A."/>
            <person name="Glavina del Rio T."/>
            <person name="Dalin E."/>
            <person name="Tice H."/>
            <person name="Bruce D."/>
            <person name="Goodwin L."/>
            <person name="Pitluck S."/>
            <person name="LaButti K."/>
            <person name="Schmutz J."/>
            <person name="Larimer F."/>
            <person name="Land M."/>
            <person name="Hauser L."/>
            <person name="Kyrpides N."/>
            <person name="Mikhailova N."/>
            <person name="Dunfield P.F."/>
            <person name="Dedysh S.N."/>
            <person name="Liesack W."/>
            <person name="Saw J.H."/>
            <person name="Alam M."/>
            <person name="Chen Y."/>
            <person name="Murrell J.C."/>
            <person name="Richardson P."/>
        </authorList>
    </citation>
    <scope>NUCLEOTIDE SEQUENCE [LARGE SCALE GENOMIC DNA]</scope>
    <source>
        <strain evidence="3">ATCC 9039 / DSM 1715 / NCIMB 8712</strain>
        <plasmid evidence="2 3">pBIND01</plasmid>
    </source>
</reference>
<feature type="domain" description="DUF3991" evidence="1">
    <location>
        <begin position="135"/>
        <end position="202"/>
    </location>
</feature>
<dbReference type="Gene3D" id="3.40.1360.10">
    <property type="match status" value="1"/>
</dbReference>
<sequence length="314" mass="35047">MSRDPELMHFREHIHCGLVLERVGEPWTLDKAESTRNALKYRRGKGETLIVNHDGKGWWDPHSDVKGDVISLVQYLKPGTNLGLVRKILRPLARVEFSSSLPSPERPAKVKDDNRPVSWRWNRRPELWPGSKGWRYLTEERGLPAAILNSAIRADVVRYGRVGSAWFAHRDERGTVCHIDVRGPDYKGGLTGGRKTLFRFGTTDIPRRLVLTEAAIDALSLAAMHGERDDTLYAATSGGMGPHTLTALKSLLTQMAERYSDPVLISAVDANPAGARYAGIHAILAAEAGVRFERLRPPIEGGDWNQVLQNRSRP</sequence>
<name>B2IL98_BEII9</name>
<dbReference type="Pfam" id="PF13154">
    <property type="entry name" value="DUF3991"/>
    <property type="match status" value="1"/>
</dbReference>
<geneLocation type="plasmid" evidence="2 3">
    <name>pBIND01</name>
</geneLocation>
<evidence type="ECO:0000313" key="2">
    <source>
        <dbReference type="EMBL" id="ACB97298.1"/>
    </source>
</evidence>
<evidence type="ECO:0000259" key="1">
    <source>
        <dbReference type="Pfam" id="PF13154"/>
    </source>
</evidence>
<keyword evidence="2" id="KW-0614">Plasmid</keyword>
<dbReference type="InterPro" id="IPR025054">
    <property type="entry name" value="DUF3991"/>
</dbReference>
<dbReference type="AlphaFoldDB" id="B2IL98"/>
<evidence type="ECO:0000313" key="3">
    <source>
        <dbReference type="Proteomes" id="UP000001695"/>
    </source>
</evidence>
<keyword evidence="3" id="KW-1185">Reference proteome</keyword>
<accession>B2IL98</accession>
<organism evidence="2 3">
    <name type="scientific">Beijerinckia indica subsp. indica (strain ATCC 9039 / DSM 1715 / NCIMB 8712)</name>
    <dbReference type="NCBI Taxonomy" id="395963"/>
    <lineage>
        <taxon>Bacteria</taxon>
        <taxon>Pseudomonadati</taxon>
        <taxon>Pseudomonadota</taxon>
        <taxon>Alphaproteobacteria</taxon>
        <taxon>Hyphomicrobiales</taxon>
        <taxon>Beijerinckiaceae</taxon>
        <taxon>Beijerinckia</taxon>
    </lineage>
</organism>
<dbReference type="HOGENOM" id="CLU_057274_0_0_5"/>
<gene>
    <name evidence="2" type="ordered locus">Bind_3748</name>
</gene>
<protein>
    <recommendedName>
        <fullName evidence="1">DUF3991 domain-containing protein</fullName>
    </recommendedName>
</protein>
<dbReference type="OrthoDB" id="5757175at2"/>
<dbReference type="EMBL" id="CP001017">
    <property type="protein sequence ID" value="ACB97298.1"/>
    <property type="molecule type" value="Genomic_DNA"/>
</dbReference>
<dbReference type="Proteomes" id="UP000001695">
    <property type="component" value="Plasmid pBIND01"/>
</dbReference>
<dbReference type="CDD" id="cd01029">
    <property type="entry name" value="TOPRIM_primases"/>
    <property type="match status" value="1"/>
</dbReference>
<dbReference type="KEGG" id="bid:Bind_3748"/>
<dbReference type="InterPro" id="IPR034154">
    <property type="entry name" value="TOPRIM_DnaG/twinkle"/>
</dbReference>
<proteinExistence type="predicted"/>
<dbReference type="RefSeq" id="WP_012382911.1">
    <property type="nucleotide sequence ID" value="NC_010580.1"/>
</dbReference>